<keyword evidence="2" id="KW-0540">Nuclease</keyword>
<organism evidence="2 3">
    <name type="scientific">Pseudobutyrivibrio ruminis DSM 9787</name>
    <dbReference type="NCBI Taxonomy" id="1123011"/>
    <lineage>
        <taxon>Bacteria</taxon>
        <taxon>Bacillati</taxon>
        <taxon>Bacillota</taxon>
        <taxon>Clostridia</taxon>
        <taxon>Lachnospirales</taxon>
        <taxon>Lachnospiraceae</taxon>
        <taxon>Pseudobutyrivibrio</taxon>
    </lineage>
</organism>
<gene>
    <name evidence="2" type="ORF">SAMN02910411_0541</name>
</gene>
<reference evidence="2 3" key="1">
    <citation type="submission" date="2017-08" db="EMBL/GenBank/DDBJ databases">
        <authorList>
            <person name="de Groot N.N."/>
        </authorList>
    </citation>
    <scope>NUCLEOTIDE SEQUENCE [LARGE SCALE GENOMIC DNA]</scope>
    <source>
        <strain evidence="2 3">DSM 9787</strain>
    </source>
</reference>
<accession>A0A285TD51</accession>
<protein>
    <submittedName>
        <fullName evidence="2">HNH endonuclease</fullName>
    </submittedName>
</protein>
<dbReference type="CDD" id="cd00085">
    <property type="entry name" value="HNHc"/>
    <property type="match status" value="1"/>
</dbReference>
<name>A0A285TD51_9FIRM</name>
<evidence type="ECO:0000313" key="2">
    <source>
        <dbReference type="EMBL" id="SOC17843.1"/>
    </source>
</evidence>
<feature type="coiled-coil region" evidence="1">
    <location>
        <begin position="360"/>
        <end position="394"/>
    </location>
</feature>
<proteinExistence type="predicted"/>
<keyword evidence="2" id="KW-0378">Hydrolase</keyword>
<dbReference type="Proteomes" id="UP000219563">
    <property type="component" value="Unassembled WGS sequence"/>
</dbReference>
<sequence>MSSFIEFEEAAKKIDFLYLKNGINEGEKEAQDQVSYRNLFKKLYNPGELKKYNGIEVWNKVWQHGPGGMIYALRNDDKFRCFGSAQSQDTHGLPMHQTKEGNYYAGKNNEIIGQKEALAYGEKYRNKFIQCITYVENSTLESVEDFEKLGEILEDNLDGRGKQMWVHKYLHMFFPDKFSQFHSSEFKRDILCALGIVPNDSFYGMAGQLYEIKKRTNIDDYYLFAQVMYKNFPGVGRSEVYLVNAREEALEKIKNWVPGSNVEININDFYDLWDNPRFSAKTSEDDEKNHLFVVMDQDTPLGIFDSLDYKKDSKKTEIRYGKWHACFLKDDKINYTGSRKKAISKPEILVLIYKRFYSIYTSNNELNEIIENNYERYEAEFSSYKEEIDAFLAAYPLNINSLKAGFNNDGILLFYRNIECLNCIDGENIDFSSISNYEKNDLAFYTMNLILGKQVVEGFENLREVISRILALYYPDEYVAVSDEETLDFIIDELSIPSIEGHNLLLRQRQVKNWVGEKLGLYTKNPYMQNYIFVRAVKDMIGDSFTLNITNKGNNTVIHALEPDVIDEYESLDTSDEKEISKLKSIPDEVSYKRTPQPKEYVEEKDNAGRYIPKRDPRKRLNAMVLADFKCEIDPTHETFISRSTNRQYVESHHLIPMEFHEDFNSSLDVEENIVCLCSNCHNKIHYGIDNDVLIKQLFEKRKSLLHDAGLDISEEQLLRDIYKTSGY</sequence>
<keyword evidence="2" id="KW-0255">Endonuclease</keyword>
<dbReference type="InterPro" id="IPR003615">
    <property type="entry name" value="HNH_nuc"/>
</dbReference>
<evidence type="ECO:0000256" key="1">
    <source>
        <dbReference type="SAM" id="Coils"/>
    </source>
</evidence>
<evidence type="ECO:0000313" key="3">
    <source>
        <dbReference type="Proteomes" id="UP000219563"/>
    </source>
</evidence>
<dbReference type="AlphaFoldDB" id="A0A285TD51"/>
<dbReference type="RefSeq" id="WP_097077295.1">
    <property type="nucleotide sequence ID" value="NZ_OBMR01000016.1"/>
</dbReference>
<keyword evidence="1" id="KW-0175">Coiled coil</keyword>
<dbReference type="EMBL" id="OBMR01000016">
    <property type="protein sequence ID" value="SOC17843.1"/>
    <property type="molecule type" value="Genomic_DNA"/>
</dbReference>
<dbReference type="GO" id="GO:0004519">
    <property type="term" value="F:endonuclease activity"/>
    <property type="evidence" value="ECO:0007669"/>
    <property type="project" value="UniProtKB-KW"/>
</dbReference>